<name>A0A9D4TXI5_CHLVU</name>
<organism evidence="2 3">
    <name type="scientific">Chlorella vulgaris</name>
    <name type="common">Green alga</name>
    <dbReference type="NCBI Taxonomy" id="3077"/>
    <lineage>
        <taxon>Eukaryota</taxon>
        <taxon>Viridiplantae</taxon>
        <taxon>Chlorophyta</taxon>
        <taxon>core chlorophytes</taxon>
        <taxon>Trebouxiophyceae</taxon>
        <taxon>Chlorellales</taxon>
        <taxon>Chlorellaceae</taxon>
        <taxon>Chlorella clade</taxon>
        <taxon>Chlorella</taxon>
    </lineage>
</organism>
<evidence type="ECO:0000313" key="3">
    <source>
        <dbReference type="Proteomes" id="UP001055712"/>
    </source>
</evidence>
<proteinExistence type="predicted"/>
<reference evidence="2" key="1">
    <citation type="journal article" date="2019" name="Plant J.">
        <title>Chlorella vulgaris genome assembly and annotation reveals the molecular basis for metabolic acclimation to high light conditions.</title>
        <authorList>
            <person name="Cecchin M."/>
            <person name="Marcolungo L."/>
            <person name="Rossato M."/>
            <person name="Girolomoni L."/>
            <person name="Cosentino E."/>
            <person name="Cuine S."/>
            <person name="Li-Beisson Y."/>
            <person name="Delledonne M."/>
            <person name="Ballottari M."/>
        </authorList>
    </citation>
    <scope>NUCLEOTIDE SEQUENCE</scope>
    <source>
        <strain evidence="2">211/11P</strain>
    </source>
</reference>
<accession>A0A9D4TXI5</accession>
<dbReference type="PANTHER" id="PTHR36401">
    <property type="entry name" value="NADH DEHYDROGENASE [UBIQUINONE] 1 BETA SUBCOMPLEX SUBUNIT 8, MITOCHONDRIAL"/>
    <property type="match status" value="1"/>
</dbReference>
<protein>
    <recommendedName>
        <fullName evidence="4">NADH dehydrogenase [ubiquinone] 1 beta subcomplex subunit 8, mitochondrial</fullName>
    </recommendedName>
</protein>
<dbReference type="EMBL" id="SIDB01000001">
    <property type="protein sequence ID" value="KAI3437646.1"/>
    <property type="molecule type" value="Genomic_DNA"/>
</dbReference>
<reference evidence="2" key="2">
    <citation type="submission" date="2020-11" db="EMBL/GenBank/DDBJ databases">
        <authorList>
            <person name="Cecchin M."/>
            <person name="Marcolungo L."/>
            <person name="Rossato M."/>
            <person name="Girolomoni L."/>
            <person name="Cosentino E."/>
            <person name="Cuine S."/>
            <person name="Li-Beisson Y."/>
            <person name="Delledonne M."/>
            <person name="Ballottari M."/>
        </authorList>
    </citation>
    <scope>NUCLEOTIDE SEQUENCE</scope>
    <source>
        <strain evidence="2">211/11P</strain>
        <tissue evidence="2">Whole cell</tissue>
    </source>
</reference>
<dbReference type="PANTHER" id="PTHR36401:SF1">
    <property type="entry name" value="NADH DEHYDROGENASE [UBIQUINONE] 1 BETA SUBCOMPLEX SUBUNIT 8, MITOCHONDRIAL"/>
    <property type="match status" value="1"/>
</dbReference>
<keyword evidence="3" id="KW-1185">Reference proteome</keyword>
<dbReference type="AlphaFoldDB" id="A0A9D4TXI5"/>
<comment type="caution">
    <text evidence="2">The sequence shown here is derived from an EMBL/GenBank/DDBJ whole genome shotgun (WGS) entry which is preliminary data.</text>
</comment>
<evidence type="ECO:0000256" key="1">
    <source>
        <dbReference type="SAM" id="Phobius"/>
    </source>
</evidence>
<keyword evidence="1" id="KW-1133">Transmembrane helix</keyword>
<feature type="transmembrane region" description="Helical" evidence="1">
    <location>
        <begin position="70"/>
        <end position="90"/>
    </location>
</feature>
<evidence type="ECO:0000313" key="2">
    <source>
        <dbReference type="EMBL" id="KAI3437646.1"/>
    </source>
</evidence>
<dbReference type="OrthoDB" id="10259541at2759"/>
<keyword evidence="1" id="KW-0812">Transmembrane</keyword>
<sequence>MARGGLAALARRAANSQQALVKRGGGGGPLAKPLPPSQALMEEDELIWDDGTANPEPCLDQFTLVSKYGALGWLAGGLSIFVGLGSWAAWSAPEKRVPWAQKDVVVPPEVADFNVRPS</sequence>
<evidence type="ECO:0008006" key="4">
    <source>
        <dbReference type="Google" id="ProtNLM"/>
    </source>
</evidence>
<gene>
    <name evidence="2" type="ORF">D9Q98_000097</name>
</gene>
<keyword evidence="1" id="KW-0472">Membrane</keyword>
<dbReference type="InterPro" id="IPR038863">
    <property type="entry name" value="Put_Complex_I_su8"/>
</dbReference>
<dbReference type="Proteomes" id="UP001055712">
    <property type="component" value="Unassembled WGS sequence"/>
</dbReference>